<dbReference type="GO" id="GO:0005524">
    <property type="term" value="F:ATP binding"/>
    <property type="evidence" value="ECO:0007669"/>
    <property type="project" value="InterPro"/>
</dbReference>
<evidence type="ECO:0000256" key="9">
    <source>
        <dbReference type="ARBA" id="ARBA00023016"/>
    </source>
</evidence>
<dbReference type="FunFam" id="2.60.260.20:FF:000004">
    <property type="entry name" value="Molecular chaperone DnaJ"/>
    <property type="match status" value="1"/>
</dbReference>
<dbReference type="SUPFAM" id="SSF46565">
    <property type="entry name" value="Chaperone J-domain"/>
    <property type="match status" value="1"/>
</dbReference>
<evidence type="ECO:0000313" key="18">
    <source>
        <dbReference type="EMBL" id="KAA5610922.1"/>
    </source>
</evidence>
<dbReference type="OrthoDB" id="9779889at2"/>
<dbReference type="SMART" id="SM00271">
    <property type="entry name" value="DnaJ"/>
    <property type="match status" value="1"/>
</dbReference>
<feature type="repeat" description="CXXCXGXG motif" evidence="14">
    <location>
        <begin position="166"/>
        <end position="173"/>
    </location>
</feature>
<proteinExistence type="inferred from homology"/>
<dbReference type="InterPro" id="IPR018253">
    <property type="entry name" value="DnaJ_domain_CS"/>
</dbReference>
<evidence type="ECO:0000259" key="17">
    <source>
        <dbReference type="PROSITE" id="PS51188"/>
    </source>
</evidence>
<dbReference type="Pfam" id="PF00684">
    <property type="entry name" value="DnaJ_CXXCXGXG"/>
    <property type="match status" value="1"/>
</dbReference>
<dbReference type="InterPro" id="IPR008971">
    <property type="entry name" value="HSP40/DnaJ_pept-bd"/>
</dbReference>
<evidence type="ECO:0000256" key="10">
    <source>
        <dbReference type="ARBA" id="ARBA00023186"/>
    </source>
</evidence>
<dbReference type="Pfam" id="PF00226">
    <property type="entry name" value="DnaJ"/>
    <property type="match status" value="1"/>
</dbReference>
<keyword evidence="4 14" id="KW-0235">DNA replication</keyword>
<dbReference type="PRINTS" id="PR00625">
    <property type="entry name" value="JDOMAIN"/>
</dbReference>
<dbReference type="InterPro" id="IPR036410">
    <property type="entry name" value="HSP_DnaJ_Cys-rich_dom_sf"/>
</dbReference>
<keyword evidence="5 14" id="KW-0479">Metal-binding</keyword>
<dbReference type="CDD" id="cd10747">
    <property type="entry name" value="DnaJ_C"/>
    <property type="match status" value="1"/>
</dbReference>
<dbReference type="InterPro" id="IPR002939">
    <property type="entry name" value="DnaJ_C"/>
</dbReference>
<evidence type="ECO:0000256" key="5">
    <source>
        <dbReference type="ARBA" id="ARBA00022723"/>
    </source>
</evidence>
<name>A0A5M6IRL6_9PROT</name>
<dbReference type="PROSITE" id="PS50076">
    <property type="entry name" value="DNAJ_2"/>
    <property type="match status" value="1"/>
</dbReference>
<evidence type="ECO:0000256" key="13">
    <source>
        <dbReference type="ARBA" id="ARBA00067609"/>
    </source>
</evidence>
<keyword evidence="6 14" id="KW-0677">Repeat</keyword>
<protein>
    <recommendedName>
        <fullName evidence="13 14">Chaperone protein DnaJ</fullName>
    </recommendedName>
</protein>
<keyword evidence="9 14" id="KW-0346">Stress response</keyword>
<evidence type="ECO:0000256" key="1">
    <source>
        <dbReference type="ARBA" id="ARBA00004496"/>
    </source>
</evidence>
<feature type="binding site" evidence="14">
    <location>
        <position position="151"/>
    </location>
    <ligand>
        <name>Zn(2+)</name>
        <dbReference type="ChEBI" id="CHEBI:29105"/>
        <label>1</label>
    </ligand>
</feature>
<dbReference type="FunFam" id="2.10.230.10:FF:000002">
    <property type="entry name" value="Molecular chaperone DnaJ"/>
    <property type="match status" value="1"/>
</dbReference>
<evidence type="ECO:0000256" key="14">
    <source>
        <dbReference type="HAMAP-Rule" id="MF_01152"/>
    </source>
</evidence>
<feature type="binding site" evidence="14">
    <location>
        <position position="202"/>
    </location>
    <ligand>
        <name>Zn(2+)</name>
        <dbReference type="ChEBI" id="CHEBI:29105"/>
        <label>1</label>
    </ligand>
</feature>
<dbReference type="FunFam" id="1.10.287.110:FF:000034">
    <property type="entry name" value="Chaperone protein DnaJ"/>
    <property type="match status" value="1"/>
</dbReference>
<dbReference type="GO" id="GO:0042026">
    <property type="term" value="P:protein refolding"/>
    <property type="evidence" value="ECO:0007669"/>
    <property type="project" value="TreeGrafter"/>
</dbReference>
<evidence type="ECO:0000256" key="11">
    <source>
        <dbReference type="ARBA" id="ARBA00053423"/>
    </source>
</evidence>
<dbReference type="PANTHER" id="PTHR43096:SF48">
    <property type="entry name" value="CHAPERONE PROTEIN DNAJ"/>
    <property type="match status" value="1"/>
</dbReference>
<feature type="binding site" evidence="14">
    <location>
        <position position="188"/>
    </location>
    <ligand>
        <name>Zn(2+)</name>
        <dbReference type="ChEBI" id="CHEBI:29105"/>
        <label>2</label>
    </ligand>
</feature>
<keyword evidence="10 14" id="KW-0143">Chaperone</keyword>
<keyword evidence="7 14" id="KW-0863">Zinc-finger</keyword>
<feature type="zinc finger region" description="CR-type" evidence="15">
    <location>
        <begin position="135"/>
        <end position="214"/>
    </location>
</feature>
<dbReference type="GO" id="GO:0008270">
    <property type="term" value="F:zinc ion binding"/>
    <property type="evidence" value="ECO:0007669"/>
    <property type="project" value="UniProtKB-UniRule"/>
</dbReference>
<keyword evidence="8 14" id="KW-0862">Zinc</keyword>
<dbReference type="PROSITE" id="PS51188">
    <property type="entry name" value="ZF_CR"/>
    <property type="match status" value="1"/>
</dbReference>
<comment type="subunit">
    <text evidence="2 14">Homodimer.</text>
</comment>
<dbReference type="AlphaFoldDB" id="A0A5M6IRL6"/>
<dbReference type="GO" id="GO:0006260">
    <property type="term" value="P:DNA replication"/>
    <property type="evidence" value="ECO:0007669"/>
    <property type="project" value="UniProtKB-KW"/>
</dbReference>
<evidence type="ECO:0000256" key="4">
    <source>
        <dbReference type="ARBA" id="ARBA00022705"/>
    </source>
</evidence>
<keyword evidence="19" id="KW-1185">Reference proteome</keyword>
<dbReference type="SUPFAM" id="SSF49493">
    <property type="entry name" value="HSP40/DnaJ peptide-binding domain"/>
    <property type="match status" value="2"/>
</dbReference>
<evidence type="ECO:0000256" key="2">
    <source>
        <dbReference type="ARBA" id="ARBA00011738"/>
    </source>
</evidence>
<dbReference type="PANTHER" id="PTHR43096">
    <property type="entry name" value="DNAJ HOMOLOG 1, MITOCHONDRIAL-RELATED"/>
    <property type="match status" value="1"/>
</dbReference>
<comment type="domain">
    <text evidence="14">The J domain is necessary and sufficient to stimulate DnaK ATPase activity. Zinc center 1 plays an important role in the autonomous, DnaK-independent chaperone activity of DnaJ. Zinc center 2 is essential for interaction with DnaK and for DnaJ activity.</text>
</comment>
<dbReference type="GO" id="GO:0051082">
    <property type="term" value="F:unfolded protein binding"/>
    <property type="evidence" value="ECO:0007669"/>
    <property type="project" value="UniProtKB-UniRule"/>
</dbReference>
<feature type="binding site" evidence="14">
    <location>
        <position position="205"/>
    </location>
    <ligand>
        <name>Zn(2+)</name>
        <dbReference type="ChEBI" id="CHEBI:29105"/>
        <label>1</label>
    </ligand>
</feature>
<evidence type="ECO:0000313" key="19">
    <source>
        <dbReference type="Proteomes" id="UP000325255"/>
    </source>
</evidence>
<evidence type="ECO:0000256" key="12">
    <source>
        <dbReference type="ARBA" id="ARBA00061004"/>
    </source>
</evidence>
<comment type="similarity">
    <text evidence="12 14">Belongs to the DnaJ family.</text>
</comment>
<feature type="repeat" description="CXXCXGXG motif" evidence="14">
    <location>
        <begin position="202"/>
        <end position="209"/>
    </location>
</feature>
<dbReference type="NCBIfam" id="NF008035">
    <property type="entry name" value="PRK10767.1"/>
    <property type="match status" value="1"/>
</dbReference>
<dbReference type="InterPro" id="IPR036869">
    <property type="entry name" value="J_dom_sf"/>
</dbReference>
<dbReference type="InterPro" id="IPR001305">
    <property type="entry name" value="HSP_DnaJ_Cys-rich_dom"/>
</dbReference>
<dbReference type="PROSITE" id="PS00636">
    <property type="entry name" value="DNAJ_1"/>
    <property type="match status" value="1"/>
</dbReference>
<comment type="caution">
    <text evidence="18">The sequence shown here is derived from an EMBL/GenBank/DDBJ whole genome shotgun (WGS) entry which is preliminary data.</text>
</comment>
<evidence type="ECO:0000256" key="15">
    <source>
        <dbReference type="PROSITE-ProRule" id="PRU00546"/>
    </source>
</evidence>
<feature type="domain" description="CR-type" evidence="17">
    <location>
        <begin position="135"/>
        <end position="214"/>
    </location>
</feature>
<dbReference type="Gene3D" id="2.10.230.10">
    <property type="entry name" value="Heat shock protein DnaJ, cysteine-rich domain"/>
    <property type="match status" value="1"/>
</dbReference>
<dbReference type="Gene3D" id="1.10.287.110">
    <property type="entry name" value="DnaJ domain"/>
    <property type="match status" value="1"/>
</dbReference>
<accession>A0A5M6IRL6</accession>
<feature type="binding site" evidence="14">
    <location>
        <position position="148"/>
    </location>
    <ligand>
        <name>Zn(2+)</name>
        <dbReference type="ChEBI" id="CHEBI:29105"/>
        <label>1</label>
    </ligand>
</feature>
<feature type="binding site" evidence="14">
    <location>
        <position position="166"/>
    </location>
    <ligand>
        <name>Zn(2+)</name>
        <dbReference type="ChEBI" id="CHEBI:29105"/>
        <label>2</label>
    </ligand>
</feature>
<evidence type="ECO:0000256" key="3">
    <source>
        <dbReference type="ARBA" id="ARBA00022490"/>
    </source>
</evidence>
<dbReference type="Gene3D" id="2.60.260.20">
    <property type="entry name" value="Urease metallochaperone UreE, N-terminal domain"/>
    <property type="match status" value="2"/>
</dbReference>
<dbReference type="GO" id="GO:0009408">
    <property type="term" value="P:response to heat"/>
    <property type="evidence" value="ECO:0007669"/>
    <property type="project" value="InterPro"/>
</dbReference>
<dbReference type="Proteomes" id="UP000325255">
    <property type="component" value="Unassembled WGS sequence"/>
</dbReference>
<evidence type="ECO:0000256" key="7">
    <source>
        <dbReference type="ARBA" id="ARBA00022771"/>
    </source>
</evidence>
<dbReference type="RefSeq" id="WP_150042018.1">
    <property type="nucleotide sequence ID" value="NZ_OW485601.1"/>
</dbReference>
<sequence>MAKQDYYATLGVARDASADDLKKAYRKLAMQHHPDRNPGDKKAEARFKEINEAYDVLKDEQKRAAYDRFGHAAFEQGGGAPPGGFDFGGGAGLGDIFDQMFGEFMGGRRGGGRGPRQGNDIRAAIEIDLAEAFAGTRTQLRVPTRVGCEACNGTGSESKDRGVDNCSTCGGTGKVRAQQGFFLIERTCPTCGGQGKVIRNPCRICHGAGTVQRERTLQVQVPAGVEDGTRIRLPGEGEAGGPGAPAGDLYVHVSIRPHNIFQRDGANIFCRVPLRMTQAALGAEIDVPAIDGTKARVKIPPGTQAGDQFRLRGKGFSVLRSAARGDMYIQVAVETPQNLTRRQRELLEEFEAEAKGNAKGSPESEGFFAKVREFFEGNGR</sequence>
<comment type="cofactor">
    <cofactor evidence="14">
        <name>Zn(2+)</name>
        <dbReference type="ChEBI" id="CHEBI:29105"/>
    </cofactor>
    <text evidence="14">Binds 2 Zn(2+) ions per monomer.</text>
</comment>
<feature type="binding site" evidence="14">
    <location>
        <position position="191"/>
    </location>
    <ligand>
        <name>Zn(2+)</name>
        <dbReference type="ChEBI" id="CHEBI:29105"/>
        <label>2</label>
    </ligand>
</feature>
<dbReference type="HAMAP" id="MF_01152">
    <property type="entry name" value="DnaJ"/>
    <property type="match status" value="1"/>
</dbReference>
<keyword evidence="3 14" id="KW-0963">Cytoplasm</keyword>
<dbReference type="Pfam" id="PF01556">
    <property type="entry name" value="DnaJ_C"/>
    <property type="match status" value="1"/>
</dbReference>
<dbReference type="CDD" id="cd10719">
    <property type="entry name" value="DnaJ_zf"/>
    <property type="match status" value="1"/>
</dbReference>
<comment type="subcellular location">
    <subcellularLocation>
        <location evidence="1 14">Cytoplasm</location>
    </subcellularLocation>
</comment>
<dbReference type="InterPro" id="IPR001623">
    <property type="entry name" value="DnaJ_domain"/>
</dbReference>
<reference evidence="18 19" key="1">
    <citation type="submission" date="2019-09" db="EMBL/GenBank/DDBJ databases">
        <title>Genome sequence of Rhodovastum atsumiense, a diverse member of the Acetobacteraceae family of non-sulfur purple photosynthetic bacteria.</title>
        <authorList>
            <person name="Meyer T."/>
            <person name="Kyndt J."/>
        </authorList>
    </citation>
    <scope>NUCLEOTIDE SEQUENCE [LARGE SCALE GENOMIC DNA]</scope>
    <source>
        <strain evidence="18 19">DSM 21279</strain>
    </source>
</reference>
<dbReference type="EMBL" id="VWPK01000026">
    <property type="protein sequence ID" value="KAA5610922.1"/>
    <property type="molecule type" value="Genomic_DNA"/>
</dbReference>
<evidence type="ECO:0000256" key="6">
    <source>
        <dbReference type="ARBA" id="ARBA00022737"/>
    </source>
</evidence>
<dbReference type="NCBIfam" id="TIGR02349">
    <property type="entry name" value="DnaJ_bact"/>
    <property type="match status" value="1"/>
</dbReference>
<organism evidence="18 19">
    <name type="scientific">Rhodovastum atsumiense</name>
    <dbReference type="NCBI Taxonomy" id="504468"/>
    <lineage>
        <taxon>Bacteria</taxon>
        <taxon>Pseudomonadati</taxon>
        <taxon>Pseudomonadota</taxon>
        <taxon>Alphaproteobacteria</taxon>
        <taxon>Acetobacterales</taxon>
        <taxon>Acetobacteraceae</taxon>
        <taxon>Rhodovastum</taxon>
    </lineage>
</organism>
<dbReference type="CDD" id="cd06257">
    <property type="entry name" value="DnaJ"/>
    <property type="match status" value="1"/>
</dbReference>
<evidence type="ECO:0000256" key="8">
    <source>
        <dbReference type="ARBA" id="ARBA00022833"/>
    </source>
</evidence>
<feature type="binding site" evidence="14">
    <location>
        <position position="169"/>
    </location>
    <ligand>
        <name>Zn(2+)</name>
        <dbReference type="ChEBI" id="CHEBI:29105"/>
        <label>2</label>
    </ligand>
</feature>
<evidence type="ECO:0000259" key="16">
    <source>
        <dbReference type="PROSITE" id="PS50076"/>
    </source>
</evidence>
<dbReference type="GO" id="GO:0031072">
    <property type="term" value="F:heat shock protein binding"/>
    <property type="evidence" value="ECO:0007669"/>
    <property type="project" value="InterPro"/>
</dbReference>
<dbReference type="GO" id="GO:0005737">
    <property type="term" value="C:cytoplasm"/>
    <property type="evidence" value="ECO:0007669"/>
    <property type="project" value="UniProtKB-SubCell"/>
</dbReference>
<gene>
    <name evidence="14 18" type="primary">dnaJ</name>
    <name evidence="18" type="ORF">F1189_16930</name>
</gene>
<dbReference type="SUPFAM" id="SSF57938">
    <property type="entry name" value="DnaJ/Hsp40 cysteine-rich domain"/>
    <property type="match status" value="1"/>
</dbReference>
<feature type="domain" description="J" evidence="16">
    <location>
        <begin position="5"/>
        <end position="70"/>
    </location>
</feature>
<feature type="repeat" description="CXXCXGXG motif" evidence="14">
    <location>
        <begin position="188"/>
        <end position="195"/>
    </location>
</feature>
<dbReference type="InterPro" id="IPR012724">
    <property type="entry name" value="DnaJ"/>
</dbReference>
<feature type="repeat" description="CXXCXGXG motif" evidence="14">
    <location>
        <begin position="148"/>
        <end position="155"/>
    </location>
</feature>
<comment type="function">
    <text evidence="11 14">Participates actively in the response to hyperosmotic and heat shock by preventing the aggregation of stress-denatured proteins and by disaggregating proteins, also in an autonomous, DnaK-independent fashion. Unfolded proteins bind initially to DnaJ; upon interaction with the DnaJ-bound protein, DnaK hydrolyzes its bound ATP, resulting in the formation of a stable complex. GrpE releases ADP from DnaK; ATP binding to DnaK triggers the release of the substrate protein, thus completing the reaction cycle. Several rounds of ATP-dependent interactions between DnaJ, DnaK and GrpE are required for fully efficient folding. Also involved, together with DnaK and GrpE, in the DNA replication of plasmids through activation of initiation proteins.</text>
</comment>